<dbReference type="InterPro" id="IPR036291">
    <property type="entry name" value="NAD(P)-bd_dom_sf"/>
</dbReference>
<dbReference type="Gene3D" id="3.40.50.720">
    <property type="entry name" value="NAD(P)-binding Rossmann-like Domain"/>
    <property type="match status" value="1"/>
</dbReference>
<reference evidence="1 3" key="1">
    <citation type="journal article" date="2018" name="Nat. Genet.">
        <title>Extensive intraspecific gene order and gene structural variations between Mo17 and other maize genomes.</title>
        <authorList>
            <person name="Sun S."/>
            <person name="Zhou Y."/>
            <person name="Chen J."/>
            <person name="Shi J."/>
            <person name="Zhao H."/>
            <person name="Zhao H."/>
            <person name="Song W."/>
            <person name="Zhang M."/>
            <person name="Cui Y."/>
            <person name="Dong X."/>
            <person name="Liu H."/>
            <person name="Ma X."/>
            <person name="Jiao Y."/>
            <person name="Wang B."/>
            <person name="Wei X."/>
            <person name="Stein J.C."/>
            <person name="Glaubitz J.C."/>
            <person name="Lu F."/>
            <person name="Yu G."/>
            <person name="Liang C."/>
            <person name="Fengler K."/>
            <person name="Li B."/>
            <person name="Rafalski A."/>
            <person name="Schnable P.S."/>
            <person name="Ware D.H."/>
            <person name="Buckler E.S."/>
            <person name="Lai J."/>
        </authorList>
    </citation>
    <scope>NUCLEOTIDE SEQUENCE [LARGE SCALE GENOMIC DNA]</scope>
    <source>
        <strain evidence="3">cv. Missouri 17</strain>
        <tissue evidence="1">Seedling</tissue>
    </source>
</reference>
<protein>
    <submittedName>
        <fullName evidence="2">Short-chain dehydrogenase TIC 32, chloroplastic</fullName>
    </submittedName>
</protein>
<dbReference type="EMBL" id="NCVQ01000002">
    <property type="protein sequence ID" value="PWZ43684.1"/>
    <property type="molecule type" value="Genomic_DNA"/>
</dbReference>
<comment type="caution">
    <text evidence="1">The sequence shown here is derived from an EMBL/GenBank/DDBJ whole genome shotgun (WGS) entry which is preliminary data.</text>
</comment>
<gene>
    <name evidence="1" type="ORF">Zm00014a_041026</name>
</gene>
<dbReference type="ExpressionAtlas" id="A0A3L6G507">
    <property type="expression patterns" value="baseline and differential"/>
</dbReference>
<accession>A0A3L6G507</accession>
<evidence type="ECO:0000313" key="3">
    <source>
        <dbReference type="Proteomes" id="UP000251960"/>
    </source>
</evidence>
<evidence type="ECO:0000313" key="2">
    <source>
        <dbReference type="EMBL" id="PWZ43685.1"/>
    </source>
</evidence>
<dbReference type="Pfam" id="PF00106">
    <property type="entry name" value="adh_short"/>
    <property type="match status" value="1"/>
</dbReference>
<dbReference type="EMBL" id="NCVQ01000002">
    <property type="protein sequence ID" value="PWZ43685.1"/>
    <property type="molecule type" value="Genomic_DNA"/>
</dbReference>
<organism evidence="1">
    <name type="scientific">Zea mays</name>
    <name type="common">Maize</name>
    <dbReference type="NCBI Taxonomy" id="4577"/>
    <lineage>
        <taxon>Eukaryota</taxon>
        <taxon>Viridiplantae</taxon>
        <taxon>Streptophyta</taxon>
        <taxon>Embryophyta</taxon>
        <taxon>Tracheophyta</taxon>
        <taxon>Spermatophyta</taxon>
        <taxon>Magnoliopsida</taxon>
        <taxon>Liliopsida</taxon>
        <taxon>Poales</taxon>
        <taxon>Poaceae</taxon>
        <taxon>PACMAD clade</taxon>
        <taxon>Panicoideae</taxon>
        <taxon>Andropogonodae</taxon>
        <taxon>Andropogoneae</taxon>
        <taxon>Tripsacinae</taxon>
        <taxon>Zea</taxon>
    </lineage>
</organism>
<dbReference type="SUPFAM" id="SSF51735">
    <property type="entry name" value="NAD(P)-binding Rossmann-fold domains"/>
    <property type="match status" value="1"/>
</dbReference>
<accession>A0A3L6G9J8</accession>
<dbReference type="PANTHER" id="PTHR48476">
    <property type="entry name" value="SHORT-CHAIN DEHYDROGENASE TIC 32, CHLOROPLASTIC-LIKE"/>
    <property type="match status" value="1"/>
</dbReference>
<dbReference type="Proteomes" id="UP000251960">
    <property type="component" value="Chromosome 10"/>
</dbReference>
<evidence type="ECO:0000313" key="1">
    <source>
        <dbReference type="EMBL" id="PWZ43684.1"/>
    </source>
</evidence>
<sequence>MFGFLKQRRQTPSGFSSSSAAEEVTAGIDGSGLVAIVTGASSGIGAETCRVLALRGVRVVMGVRTPSAGERVKEEIVKNVPAAGIDVLQLDVSSMSSVKRFADNFNGLNLPLNILM</sequence>
<name>A0A3L6G507_MAIZE</name>
<proteinExistence type="predicted"/>
<dbReference type="AlphaFoldDB" id="A0A3L6G507"/>
<dbReference type="InterPro" id="IPR002347">
    <property type="entry name" value="SDR_fam"/>
</dbReference>
<dbReference type="InterPro" id="IPR055280">
    <property type="entry name" value="TIC32"/>
</dbReference>
<dbReference type="PANTHER" id="PTHR48476:SF1">
    <property type="entry name" value="SHORT-CHAIN DEHYDROGENASE TIC 32, CHLOROPLASTIC-LIKE"/>
    <property type="match status" value="1"/>
</dbReference>